<keyword evidence="4" id="KW-0808">Transferase</keyword>
<feature type="transmembrane region" description="Helical" evidence="8">
    <location>
        <begin position="457"/>
        <end position="478"/>
    </location>
</feature>
<dbReference type="Pfam" id="PF02366">
    <property type="entry name" value="PMT"/>
    <property type="match status" value="1"/>
</dbReference>
<dbReference type="InterPro" id="IPR003342">
    <property type="entry name" value="ArnT-like_N"/>
</dbReference>
<keyword evidence="3" id="KW-0328">Glycosyltransferase</keyword>
<feature type="transmembrane region" description="Helical" evidence="8">
    <location>
        <begin position="385"/>
        <end position="403"/>
    </location>
</feature>
<name>A0ABQ3VSZ9_9CHLR</name>
<keyword evidence="7 8" id="KW-0472">Membrane</keyword>
<evidence type="ECO:0000256" key="7">
    <source>
        <dbReference type="ARBA" id="ARBA00023136"/>
    </source>
</evidence>
<comment type="subcellular location">
    <subcellularLocation>
        <location evidence="1">Cell membrane</location>
        <topology evidence="1">Multi-pass membrane protein</topology>
    </subcellularLocation>
</comment>
<evidence type="ECO:0000256" key="3">
    <source>
        <dbReference type="ARBA" id="ARBA00022676"/>
    </source>
</evidence>
<feature type="transmembrane region" description="Helical" evidence="8">
    <location>
        <begin position="172"/>
        <end position="193"/>
    </location>
</feature>
<feature type="transmembrane region" description="Helical" evidence="8">
    <location>
        <begin position="312"/>
        <end position="334"/>
    </location>
</feature>
<keyword evidence="5 8" id="KW-0812">Transmembrane</keyword>
<feature type="transmembrane region" description="Helical" evidence="8">
    <location>
        <begin position="117"/>
        <end position="136"/>
    </location>
</feature>
<gene>
    <name evidence="10" type="ORF">KSZ_70080</name>
</gene>
<evidence type="ECO:0000256" key="6">
    <source>
        <dbReference type="ARBA" id="ARBA00022989"/>
    </source>
</evidence>
<comment type="caution">
    <text evidence="10">The sequence shown here is derived from an EMBL/GenBank/DDBJ whole genome shotgun (WGS) entry which is preliminary data.</text>
</comment>
<evidence type="ECO:0000256" key="2">
    <source>
        <dbReference type="ARBA" id="ARBA00022475"/>
    </source>
</evidence>
<evidence type="ECO:0000259" key="9">
    <source>
        <dbReference type="Pfam" id="PF02366"/>
    </source>
</evidence>
<accession>A0ABQ3VSZ9</accession>
<dbReference type="Proteomes" id="UP000635565">
    <property type="component" value="Unassembled WGS sequence"/>
</dbReference>
<feature type="domain" description="ArnT-like N-terminal" evidence="9">
    <location>
        <begin position="198"/>
        <end position="319"/>
    </location>
</feature>
<feature type="transmembrane region" description="Helical" evidence="8">
    <location>
        <begin position="199"/>
        <end position="216"/>
    </location>
</feature>
<proteinExistence type="predicted"/>
<feature type="transmembrane region" description="Helical" evidence="8">
    <location>
        <begin position="246"/>
        <end position="264"/>
    </location>
</feature>
<keyword evidence="6 8" id="KW-1133">Transmembrane helix</keyword>
<keyword evidence="11" id="KW-1185">Reference proteome</keyword>
<evidence type="ECO:0000256" key="8">
    <source>
        <dbReference type="SAM" id="Phobius"/>
    </source>
</evidence>
<dbReference type="PANTHER" id="PTHR33908">
    <property type="entry name" value="MANNOSYLTRANSFERASE YKCB-RELATED"/>
    <property type="match status" value="1"/>
</dbReference>
<keyword evidence="2" id="KW-1003">Cell membrane</keyword>
<evidence type="ECO:0000256" key="4">
    <source>
        <dbReference type="ARBA" id="ARBA00022679"/>
    </source>
</evidence>
<sequence length="630" mass="71562">MRREQKEAMPVHSKATLTKAGTRHMSLTVPQTPPIDLLHDNPQRLMLHRRWNFTVHTTYRPGPNTGMLRRIQLPARPRYISAQAERLSDCETREVPRISLLNPLPGHKFLAPPWVEVATLLLGLLVSLLGHAFNVFQFPRYELDEGTYISSAWAILHGQITPYPYGYGHPPLAWIQLAMLVPFVGGFFTFGNAINTGRVLMLLYALGSSLLVYLIVRRMIRSRSASLLALVLFSLSPLSITYQRQILLDNISTFWLLLSLYLLIKSSSRLHQIVLAALAFGIALLSKEIMLLFLPVMIYATWLYTTPFQRKFALVAFTYTSIALGSSFVLLAILKGELFPYSWHLPWDTHQHLSLLQTYLEQTQRGQDEGSFSGSWQNWLHGDRLLLLASLAAPAFNLVVGWWKRPYWLPGLLAASFWLLLIRGGVVLSFYFIPLIPLTAINVALASHLIVSGFSRWLRLPLMRVVLICAIIATLIPYDYMQATPLFTQQPASAQTGALNWIREHVNPHAFIVINSYLYLDLHEAAGPNMPVFPYANVYFNVATDPELHDKVLHADWRHIEYIVADSEMLNDIHHNSKQMQIIQDALKHARVRQQFKAQDHDQQLLITIYQVQPTLAQPGQPKGNSGHGK</sequence>
<dbReference type="InterPro" id="IPR050297">
    <property type="entry name" value="LipidA_mod_glycosyltrf_83"/>
</dbReference>
<evidence type="ECO:0000313" key="10">
    <source>
        <dbReference type="EMBL" id="GHO89002.1"/>
    </source>
</evidence>
<dbReference type="PANTHER" id="PTHR33908:SF11">
    <property type="entry name" value="MEMBRANE PROTEIN"/>
    <property type="match status" value="1"/>
</dbReference>
<evidence type="ECO:0000256" key="5">
    <source>
        <dbReference type="ARBA" id="ARBA00022692"/>
    </source>
</evidence>
<dbReference type="EMBL" id="BNJJ01000030">
    <property type="protein sequence ID" value="GHO89002.1"/>
    <property type="molecule type" value="Genomic_DNA"/>
</dbReference>
<evidence type="ECO:0000256" key="1">
    <source>
        <dbReference type="ARBA" id="ARBA00004651"/>
    </source>
</evidence>
<organism evidence="10 11">
    <name type="scientific">Dictyobacter formicarum</name>
    <dbReference type="NCBI Taxonomy" id="2778368"/>
    <lineage>
        <taxon>Bacteria</taxon>
        <taxon>Bacillati</taxon>
        <taxon>Chloroflexota</taxon>
        <taxon>Ktedonobacteria</taxon>
        <taxon>Ktedonobacterales</taxon>
        <taxon>Dictyobacteraceae</taxon>
        <taxon>Dictyobacter</taxon>
    </lineage>
</organism>
<feature type="transmembrane region" description="Helical" evidence="8">
    <location>
        <begin position="415"/>
        <end position="445"/>
    </location>
</feature>
<feature type="transmembrane region" description="Helical" evidence="8">
    <location>
        <begin position="273"/>
        <end position="300"/>
    </location>
</feature>
<reference evidence="10 11" key="1">
    <citation type="journal article" date="2021" name="Int. J. Syst. Evol. Microbiol.">
        <title>Reticulibacter mediterranei gen. nov., sp. nov., within the new family Reticulibacteraceae fam. nov., and Ktedonospora formicarum gen. nov., sp. nov., Ktedonobacter robiniae sp. nov., Dictyobacter formicarum sp. nov. and Dictyobacter arantiisoli sp. nov., belonging to the class Ktedonobacteria.</title>
        <authorList>
            <person name="Yabe S."/>
            <person name="Zheng Y."/>
            <person name="Wang C.M."/>
            <person name="Sakai Y."/>
            <person name="Abe K."/>
            <person name="Yokota A."/>
            <person name="Donadio S."/>
            <person name="Cavaletti L."/>
            <person name="Monciardini P."/>
        </authorList>
    </citation>
    <scope>NUCLEOTIDE SEQUENCE [LARGE SCALE GENOMIC DNA]</scope>
    <source>
        <strain evidence="10 11">SOSP1-9</strain>
    </source>
</reference>
<evidence type="ECO:0000313" key="11">
    <source>
        <dbReference type="Proteomes" id="UP000635565"/>
    </source>
</evidence>
<protein>
    <recommendedName>
        <fullName evidence="9">ArnT-like N-terminal domain-containing protein</fullName>
    </recommendedName>
</protein>